<name>A0A843VPN7_COLES</name>
<dbReference type="EMBL" id="NMUH01001749">
    <property type="protein sequence ID" value="MQL95074.1"/>
    <property type="molecule type" value="Genomic_DNA"/>
</dbReference>
<feature type="compositionally biased region" description="Polar residues" evidence="1">
    <location>
        <begin position="181"/>
        <end position="190"/>
    </location>
</feature>
<dbReference type="GO" id="GO:0010468">
    <property type="term" value="P:regulation of gene expression"/>
    <property type="evidence" value="ECO:0007669"/>
    <property type="project" value="TreeGrafter"/>
</dbReference>
<evidence type="ECO:0000256" key="1">
    <source>
        <dbReference type="SAM" id="MobiDB-lite"/>
    </source>
</evidence>
<protein>
    <submittedName>
        <fullName evidence="2">Uncharacterized protein</fullName>
    </submittedName>
</protein>
<dbReference type="AlphaFoldDB" id="A0A843VPN7"/>
<reference evidence="2" key="1">
    <citation type="submission" date="2017-07" db="EMBL/GenBank/DDBJ databases">
        <title>Taro Niue Genome Assembly and Annotation.</title>
        <authorList>
            <person name="Atibalentja N."/>
            <person name="Keating K."/>
            <person name="Fields C.J."/>
        </authorList>
    </citation>
    <scope>NUCLEOTIDE SEQUENCE</scope>
    <source>
        <strain evidence="2">Niue_2</strain>
        <tissue evidence="2">Leaf</tissue>
    </source>
</reference>
<evidence type="ECO:0000313" key="3">
    <source>
        <dbReference type="Proteomes" id="UP000652761"/>
    </source>
</evidence>
<feature type="region of interest" description="Disordered" evidence="1">
    <location>
        <begin position="1"/>
        <end position="84"/>
    </location>
</feature>
<dbReference type="PANTHER" id="PTHR31304">
    <property type="entry name" value="LOB DOMAIN-CONTAINING PROTEIN 38"/>
    <property type="match status" value="1"/>
</dbReference>
<accession>A0A843VPN7</accession>
<proteinExistence type="predicted"/>
<gene>
    <name evidence="2" type="ORF">Taro_027742</name>
</gene>
<dbReference type="PANTHER" id="PTHR31304:SF62">
    <property type="entry name" value="LOB DOMAIN-CONTAINING PROTEIN"/>
    <property type="match status" value="1"/>
</dbReference>
<comment type="caution">
    <text evidence="2">The sequence shown here is derived from an EMBL/GenBank/DDBJ whole genome shotgun (WGS) entry which is preliminary data.</text>
</comment>
<dbReference type="OrthoDB" id="1922547at2759"/>
<dbReference type="Proteomes" id="UP000652761">
    <property type="component" value="Unassembled WGS sequence"/>
</dbReference>
<feature type="region of interest" description="Disordered" evidence="1">
    <location>
        <begin position="170"/>
        <end position="218"/>
    </location>
</feature>
<feature type="compositionally biased region" description="Low complexity" evidence="1">
    <location>
        <begin position="60"/>
        <end position="84"/>
    </location>
</feature>
<evidence type="ECO:0000313" key="2">
    <source>
        <dbReference type="EMBL" id="MQL95074.1"/>
    </source>
</evidence>
<keyword evidence="3" id="KW-1185">Reference proteome</keyword>
<organism evidence="2 3">
    <name type="scientific">Colocasia esculenta</name>
    <name type="common">Wild taro</name>
    <name type="synonym">Arum esculentum</name>
    <dbReference type="NCBI Taxonomy" id="4460"/>
    <lineage>
        <taxon>Eukaryota</taxon>
        <taxon>Viridiplantae</taxon>
        <taxon>Streptophyta</taxon>
        <taxon>Embryophyta</taxon>
        <taxon>Tracheophyta</taxon>
        <taxon>Spermatophyta</taxon>
        <taxon>Magnoliopsida</taxon>
        <taxon>Liliopsida</taxon>
        <taxon>Araceae</taxon>
        <taxon>Aroideae</taxon>
        <taxon>Colocasieae</taxon>
        <taxon>Colocasia</taxon>
    </lineage>
</organism>
<feature type="compositionally biased region" description="Polar residues" evidence="1">
    <location>
        <begin position="201"/>
        <end position="212"/>
    </location>
</feature>
<sequence>MRGLQLRRLAGAVPERRKEAVGIGSHELQRVPGAAQGLRRGPARCGPACSGSRVPRRRATPPSSSPSSSAEPASSPSSPASPTATAPSLLVEAVGRVVNPVGGAMELLQTGNWYLCQTAVESVLSGGALRPLPAPDEGPRLRTTSAPACEEDEDGVARCRPVELELCLTASPAAAQPRPGTPQSEGSVMTSADRGVPASTAAWSQQQPQQPRVLNLFV</sequence>